<reference evidence="2" key="1">
    <citation type="journal article" date="2008" name="Nature">
        <title>The amphioxus genome and the evolution of the chordate karyotype.</title>
        <authorList>
            <consortium name="US DOE Joint Genome Institute (JGI-PGF)"/>
            <person name="Putnam N.H."/>
            <person name="Butts T."/>
            <person name="Ferrier D.E.K."/>
            <person name="Furlong R.F."/>
            <person name="Hellsten U."/>
            <person name="Kawashima T."/>
            <person name="Robinson-Rechavi M."/>
            <person name="Shoguchi E."/>
            <person name="Terry A."/>
            <person name="Yu J.-K."/>
            <person name="Benito-Gutierrez E.L."/>
            <person name="Dubchak I."/>
            <person name="Garcia-Fernandez J."/>
            <person name="Gibson-Brown J.J."/>
            <person name="Grigoriev I.V."/>
            <person name="Horton A.C."/>
            <person name="de Jong P.J."/>
            <person name="Jurka J."/>
            <person name="Kapitonov V.V."/>
            <person name="Kohara Y."/>
            <person name="Kuroki Y."/>
            <person name="Lindquist E."/>
            <person name="Lucas S."/>
            <person name="Osoegawa K."/>
            <person name="Pennacchio L.A."/>
            <person name="Salamov A.A."/>
            <person name="Satou Y."/>
            <person name="Sauka-Spengler T."/>
            <person name="Schmutz J."/>
            <person name="Shin-I T."/>
            <person name="Toyoda A."/>
            <person name="Bronner-Fraser M."/>
            <person name="Fujiyama A."/>
            <person name="Holland L.Z."/>
            <person name="Holland P.W.H."/>
            <person name="Satoh N."/>
            <person name="Rokhsar D.S."/>
        </authorList>
    </citation>
    <scope>NUCLEOTIDE SEQUENCE [LARGE SCALE GENOMIC DNA]</scope>
    <source>
        <strain evidence="2">S238N-H82</strain>
        <tissue evidence="2">Testes</tissue>
    </source>
</reference>
<dbReference type="EMBL" id="GG666579">
    <property type="protein sequence ID" value="EEN52554.1"/>
    <property type="molecule type" value="Genomic_DNA"/>
</dbReference>
<feature type="region of interest" description="Disordered" evidence="1">
    <location>
        <begin position="72"/>
        <end position="104"/>
    </location>
</feature>
<name>C3Z4G5_BRAFL</name>
<accession>C3Z4G5</accession>
<gene>
    <name evidence="2" type="ORF">BRAFLDRAFT_96415</name>
</gene>
<protein>
    <submittedName>
        <fullName evidence="2">Uncharacterized protein</fullName>
    </submittedName>
</protein>
<evidence type="ECO:0000256" key="1">
    <source>
        <dbReference type="SAM" id="MobiDB-lite"/>
    </source>
</evidence>
<feature type="compositionally biased region" description="Basic residues" evidence="1">
    <location>
        <begin position="75"/>
        <end position="93"/>
    </location>
</feature>
<evidence type="ECO:0000313" key="2">
    <source>
        <dbReference type="EMBL" id="EEN52554.1"/>
    </source>
</evidence>
<sequence length="104" mass="12068">MDNSRIPKSLFYGKLKEGNRRVGRPCLRFKDYLKSNLKKCQINFCAWETDSQNRSSWRNKCHAAVRAFETGRTANLKKKRAARKARTGLHTHLPRQGVRDAHPS</sequence>
<organism>
    <name type="scientific">Branchiostoma floridae</name>
    <name type="common">Florida lancelet</name>
    <name type="synonym">Amphioxus</name>
    <dbReference type="NCBI Taxonomy" id="7739"/>
    <lineage>
        <taxon>Eukaryota</taxon>
        <taxon>Metazoa</taxon>
        <taxon>Chordata</taxon>
        <taxon>Cephalochordata</taxon>
        <taxon>Leptocardii</taxon>
        <taxon>Amphioxiformes</taxon>
        <taxon>Branchiostomatidae</taxon>
        <taxon>Branchiostoma</taxon>
    </lineage>
</organism>
<dbReference type="AlphaFoldDB" id="C3Z4G5"/>
<proteinExistence type="predicted"/>
<dbReference type="InParanoid" id="C3Z4G5"/>